<dbReference type="RefSeq" id="WP_283434757.1">
    <property type="nucleotide sequence ID" value="NZ_FXUG01000016.1"/>
</dbReference>
<dbReference type="Proteomes" id="UP001158067">
    <property type="component" value="Unassembled WGS sequence"/>
</dbReference>
<evidence type="ECO:0000313" key="2">
    <source>
        <dbReference type="EMBL" id="SMP73392.1"/>
    </source>
</evidence>
<gene>
    <name evidence="2" type="ORF">SAMN06265222_116113</name>
</gene>
<dbReference type="Pfam" id="PF10029">
    <property type="entry name" value="DUF2271"/>
    <property type="match status" value="1"/>
</dbReference>
<sequence>MNRTLLLALVAIAFSPLSLESIGNAQDTPETPQLELSVQIPRLDVSEYHRPYVAIWIQDKDRKVVSNLAVWYQLKENDEGEGTKWLPDLRQWWRRTGRSLEMPVDGISSATRPAGKHTIKLPAKDSKLSQLQPGQYDLVVEASREVGGRELVTIPMQWPPTEKTSVTDTGKSELGEVKLTLRP</sequence>
<evidence type="ECO:0000313" key="3">
    <source>
        <dbReference type="Proteomes" id="UP001158067"/>
    </source>
</evidence>
<name>A0ABY1QKE7_9BACT</name>
<comment type="caution">
    <text evidence="2">The sequence shown here is derived from an EMBL/GenBank/DDBJ whole genome shotgun (WGS) entry which is preliminary data.</text>
</comment>
<reference evidence="2 3" key="1">
    <citation type="submission" date="2017-05" db="EMBL/GenBank/DDBJ databases">
        <authorList>
            <person name="Varghese N."/>
            <person name="Submissions S."/>
        </authorList>
    </citation>
    <scope>NUCLEOTIDE SEQUENCE [LARGE SCALE GENOMIC DNA]</scope>
    <source>
        <strain evidence="2 3">DSM 25457</strain>
    </source>
</reference>
<dbReference type="InterPro" id="IPR014469">
    <property type="entry name" value="DUF2271"/>
</dbReference>
<accession>A0ABY1QKE7</accession>
<keyword evidence="1" id="KW-0732">Signal</keyword>
<feature type="chain" id="PRO_5046563987" description="DUF2271 domain-containing protein" evidence="1">
    <location>
        <begin position="26"/>
        <end position="183"/>
    </location>
</feature>
<proteinExistence type="predicted"/>
<evidence type="ECO:0008006" key="4">
    <source>
        <dbReference type="Google" id="ProtNLM"/>
    </source>
</evidence>
<dbReference type="EMBL" id="FXUG01000016">
    <property type="protein sequence ID" value="SMP73392.1"/>
    <property type="molecule type" value="Genomic_DNA"/>
</dbReference>
<evidence type="ECO:0000256" key="1">
    <source>
        <dbReference type="SAM" id="SignalP"/>
    </source>
</evidence>
<dbReference type="PIRSF" id="PIRSF014995">
    <property type="entry name" value="UCP014995"/>
    <property type="match status" value="1"/>
</dbReference>
<protein>
    <recommendedName>
        <fullName evidence="4">DUF2271 domain-containing protein</fullName>
    </recommendedName>
</protein>
<feature type="signal peptide" evidence="1">
    <location>
        <begin position="1"/>
        <end position="25"/>
    </location>
</feature>
<keyword evidence="3" id="KW-1185">Reference proteome</keyword>
<organism evidence="2 3">
    <name type="scientific">Neorhodopirellula lusitana</name>
    <dbReference type="NCBI Taxonomy" id="445327"/>
    <lineage>
        <taxon>Bacteria</taxon>
        <taxon>Pseudomonadati</taxon>
        <taxon>Planctomycetota</taxon>
        <taxon>Planctomycetia</taxon>
        <taxon>Pirellulales</taxon>
        <taxon>Pirellulaceae</taxon>
        <taxon>Neorhodopirellula</taxon>
    </lineage>
</organism>